<evidence type="ECO:0000256" key="2">
    <source>
        <dbReference type="ARBA" id="ARBA00009773"/>
    </source>
</evidence>
<feature type="transmembrane region" description="Helical" evidence="8">
    <location>
        <begin position="166"/>
        <end position="192"/>
    </location>
</feature>
<keyword evidence="6 8" id="KW-1133">Transmembrane helix</keyword>
<feature type="transmembrane region" description="Helical" evidence="8">
    <location>
        <begin position="298"/>
        <end position="314"/>
    </location>
</feature>
<dbReference type="AlphaFoldDB" id="A0A101FWT8"/>
<evidence type="ECO:0000256" key="5">
    <source>
        <dbReference type="ARBA" id="ARBA00022692"/>
    </source>
</evidence>
<keyword evidence="3" id="KW-0813">Transport</keyword>
<comment type="similarity">
    <text evidence="2">Belongs to the autoinducer-2 exporter (AI-2E) (TC 2.A.86) family.</text>
</comment>
<evidence type="ECO:0000313" key="10">
    <source>
        <dbReference type="Proteomes" id="UP000064249"/>
    </source>
</evidence>
<feature type="transmembrane region" description="Helical" evidence="8">
    <location>
        <begin position="334"/>
        <end position="364"/>
    </location>
</feature>
<keyword evidence="5 8" id="KW-0812">Transmembrane</keyword>
<protein>
    <submittedName>
        <fullName evidence="9">Putative membrane protein</fullName>
    </submittedName>
</protein>
<feature type="transmembrane region" description="Helical" evidence="8">
    <location>
        <begin position="79"/>
        <end position="102"/>
    </location>
</feature>
<dbReference type="Pfam" id="PF01594">
    <property type="entry name" value="AI-2E_transport"/>
    <property type="match status" value="1"/>
</dbReference>
<evidence type="ECO:0000256" key="1">
    <source>
        <dbReference type="ARBA" id="ARBA00004651"/>
    </source>
</evidence>
<keyword evidence="7 8" id="KW-0472">Membrane</keyword>
<feature type="transmembrane region" description="Helical" evidence="8">
    <location>
        <begin position="233"/>
        <end position="261"/>
    </location>
</feature>
<comment type="subcellular location">
    <subcellularLocation>
        <location evidence="1">Cell membrane</location>
        <topology evidence="1">Multi-pass membrane protein</topology>
    </subcellularLocation>
</comment>
<name>A0A101FWT8_9CHLR</name>
<dbReference type="GO" id="GO:0005886">
    <property type="term" value="C:plasma membrane"/>
    <property type="evidence" value="ECO:0007669"/>
    <property type="project" value="UniProtKB-SubCell"/>
</dbReference>
<dbReference type="Proteomes" id="UP000064249">
    <property type="component" value="Unassembled WGS sequence"/>
</dbReference>
<accession>A0A101FWT8</accession>
<keyword evidence="4" id="KW-1003">Cell membrane</keyword>
<feature type="transmembrane region" description="Helical" evidence="8">
    <location>
        <begin position="267"/>
        <end position="286"/>
    </location>
</feature>
<dbReference type="PANTHER" id="PTHR21716:SF53">
    <property type="entry name" value="PERMEASE PERM-RELATED"/>
    <property type="match status" value="1"/>
</dbReference>
<dbReference type="EMBL" id="LGFU01000118">
    <property type="protein sequence ID" value="KUK45906.1"/>
    <property type="molecule type" value="Genomic_DNA"/>
</dbReference>
<gene>
    <name evidence="9" type="ORF">XD73_1222</name>
</gene>
<proteinExistence type="inferred from homology"/>
<evidence type="ECO:0000256" key="6">
    <source>
        <dbReference type="ARBA" id="ARBA00022989"/>
    </source>
</evidence>
<evidence type="ECO:0000313" key="9">
    <source>
        <dbReference type="EMBL" id="KUK45906.1"/>
    </source>
</evidence>
<evidence type="ECO:0000256" key="3">
    <source>
        <dbReference type="ARBA" id="ARBA00022448"/>
    </source>
</evidence>
<feature type="transmembrane region" description="Helical" evidence="8">
    <location>
        <begin position="20"/>
        <end position="40"/>
    </location>
</feature>
<organism evidence="9 10">
    <name type="scientific">Anaerolinea thermophila</name>
    <dbReference type="NCBI Taxonomy" id="167964"/>
    <lineage>
        <taxon>Bacteria</taxon>
        <taxon>Bacillati</taxon>
        <taxon>Chloroflexota</taxon>
        <taxon>Anaerolineae</taxon>
        <taxon>Anaerolineales</taxon>
        <taxon>Anaerolineaceae</taxon>
        <taxon>Anaerolinea</taxon>
    </lineage>
</organism>
<dbReference type="PANTHER" id="PTHR21716">
    <property type="entry name" value="TRANSMEMBRANE PROTEIN"/>
    <property type="match status" value="1"/>
</dbReference>
<reference evidence="9 10" key="1">
    <citation type="journal article" date="2015" name="MBio">
        <title>Genome-Resolved Metagenomic Analysis Reveals Roles for Candidate Phyla and Other Microbial Community Members in Biogeochemical Transformations in Oil Reservoirs.</title>
        <authorList>
            <person name="Hu P."/>
            <person name="Tom L."/>
            <person name="Singh A."/>
            <person name="Thomas B.C."/>
            <person name="Baker B.J."/>
            <person name="Piceno Y.M."/>
            <person name="Andersen G.L."/>
            <person name="Banfield J.F."/>
        </authorList>
    </citation>
    <scope>NUCLEOTIDE SEQUENCE [LARGE SCALE GENOMIC DNA]</scope>
    <source>
        <strain evidence="9">46_16</strain>
    </source>
</reference>
<evidence type="ECO:0000256" key="4">
    <source>
        <dbReference type="ARBA" id="ARBA00022475"/>
    </source>
</evidence>
<evidence type="ECO:0000256" key="8">
    <source>
        <dbReference type="SAM" id="Phobius"/>
    </source>
</evidence>
<dbReference type="InterPro" id="IPR002549">
    <property type="entry name" value="AI-2E-like"/>
</dbReference>
<sequence>MLPDKKSIKETEGTAGSPKWNWPTKLVVGLTLVAISIWLLVQFQNFLGPLISALILSYFLYPVATFLRNKIKLPWRLAVTFIYLLLVLILLGLLTWGGLALVEQIQNLIRFIENNINRLPELVDEITTQTFQIGPFTISPTGLNWGQIANQIVSAIQPVLGRLGSIVGSVAAGAASIFSWLALIILISYFLLAESEGIPGQLVNIRIQGYEADIDRMGKELSRVWKGFIRGEILVVIISLFIYSASLGILGIQFFFGLAVIAAFGQLIPYVGAGATWISFGLVALLQSNTPFNLPSGIYMVIVLGVGIIINTIIDNILRTKVMAENLRVHPALILMGALIGVQLFGFIGIIIAAPFMASLKLFLHYVIRKMIDQDPWKDLDLREAPETPKWMQFFESKWQAFRIWLSELTRKFKGWIETQKTKYKKGN</sequence>
<comment type="caution">
    <text evidence="9">The sequence shown here is derived from an EMBL/GenBank/DDBJ whole genome shotgun (WGS) entry which is preliminary data.</text>
</comment>
<feature type="transmembrane region" description="Helical" evidence="8">
    <location>
        <begin position="46"/>
        <end position="67"/>
    </location>
</feature>
<dbReference type="GO" id="GO:0055085">
    <property type="term" value="P:transmembrane transport"/>
    <property type="evidence" value="ECO:0007669"/>
    <property type="project" value="TreeGrafter"/>
</dbReference>
<evidence type="ECO:0000256" key="7">
    <source>
        <dbReference type="ARBA" id="ARBA00023136"/>
    </source>
</evidence>